<keyword evidence="3" id="KW-1185">Reference proteome</keyword>
<sequence>MIELKARGQAAPPARRQVMPIGIPLLLAVFVAVCLIVLSTYAYVTAEADRSRAADHAHRQTAVQNAVNLAEQACAGLDDGRALPDGADWDAQTGELTVAVKTGGVLKAGVRDSGGRHRIVWIKTVPENSGTQDEQTVSGWEQH</sequence>
<protein>
    <submittedName>
        <fullName evidence="2">Uncharacterized protein</fullName>
    </submittedName>
</protein>
<gene>
    <name evidence="2" type="ORF">FRC53_00975</name>
</gene>
<reference evidence="2" key="1">
    <citation type="journal article" date="2020" name="Appl. Environ. Microbiol.">
        <title>Medium-Chain Fatty Acid Synthesis by 'Candidatus Weimeria bifida' gen. nov., sp. nov., and 'Candidatus Pseudoramibacter fermentans' sp. nov.</title>
        <authorList>
            <person name="Scarborough M.J."/>
            <person name="Myers K.S."/>
            <person name="Donohue T.J."/>
            <person name="Noguera D.R."/>
        </authorList>
    </citation>
    <scope>NUCLEOTIDE SEQUENCE</scope>
    <source>
        <strain evidence="2">EUB1.1</strain>
    </source>
</reference>
<accession>A0A6L5GP36</accession>
<dbReference type="EMBL" id="VOGB01000003">
    <property type="protein sequence ID" value="MQM72015.1"/>
    <property type="molecule type" value="Genomic_DNA"/>
</dbReference>
<name>A0A6L5GP36_9FIRM</name>
<comment type="caution">
    <text evidence="2">The sequence shown here is derived from an EMBL/GenBank/DDBJ whole genome shotgun (WGS) entry which is preliminary data.</text>
</comment>
<organism evidence="2 3">
    <name type="scientific">Candidatus Pseudoramibacter fermentans</name>
    <dbReference type="NCBI Taxonomy" id="2594427"/>
    <lineage>
        <taxon>Bacteria</taxon>
        <taxon>Bacillati</taxon>
        <taxon>Bacillota</taxon>
        <taxon>Clostridia</taxon>
        <taxon>Eubacteriales</taxon>
        <taxon>Eubacteriaceae</taxon>
        <taxon>Pseudoramibacter</taxon>
    </lineage>
</organism>
<dbReference type="AlphaFoldDB" id="A0A6L5GP36"/>
<keyword evidence="1" id="KW-1133">Transmembrane helix</keyword>
<dbReference type="Proteomes" id="UP000473648">
    <property type="component" value="Unassembled WGS sequence"/>
</dbReference>
<keyword evidence="1" id="KW-0812">Transmembrane</keyword>
<evidence type="ECO:0000313" key="3">
    <source>
        <dbReference type="Proteomes" id="UP000473648"/>
    </source>
</evidence>
<proteinExistence type="predicted"/>
<keyword evidence="1" id="KW-0472">Membrane</keyword>
<feature type="transmembrane region" description="Helical" evidence="1">
    <location>
        <begin position="21"/>
        <end position="44"/>
    </location>
</feature>
<evidence type="ECO:0000256" key="1">
    <source>
        <dbReference type="SAM" id="Phobius"/>
    </source>
</evidence>
<evidence type="ECO:0000313" key="2">
    <source>
        <dbReference type="EMBL" id="MQM72015.1"/>
    </source>
</evidence>